<keyword evidence="2" id="KW-0805">Transcription regulation</keyword>
<dbReference type="NCBIfam" id="TIGR02937">
    <property type="entry name" value="sigma70-ECF"/>
    <property type="match status" value="1"/>
</dbReference>
<evidence type="ECO:0000256" key="1">
    <source>
        <dbReference type="ARBA" id="ARBA00010641"/>
    </source>
</evidence>
<dbReference type="Gene3D" id="1.10.1740.10">
    <property type="match status" value="1"/>
</dbReference>
<evidence type="ECO:0000256" key="4">
    <source>
        <dbReference type="ARBA" id="ARBA00023125"/>
    </source>
</evidence>
<dbReference type="SUPFAM" id="SSF88946">
    <property type="entry name" value="Sigma2 domain of RNA polymerase sigma factors"/>
    <property type="match status" value="1"/>
</dbReference>
<keyword evidence="8" id="KW-1185">Reference proteome</keyword>
<dbReference type="SUPFAM" id="SSF88659">
    <property type="entry name" value="Sigma3 and sigma4 domains of RNA polymerase sigma factors"/>
    <property type="match status" value="1"/>
</dbReference>
<evidence type="ECO:0000259" key="6">
    <source>
        <dbReference type="Pfam" id="PF08281"/>
    </source>
</evidence>
<evidence type="ECO:0000256" key="5">
    <source>
        <dbReference type="ARBA" id="ARBA00023163"/>
    </source>
</evidence>
<evidence type="ECO:0000256" key="2">
    <source>
        <dbReference type="ARBA" id="ARBA00023015"/>
    </source>
</evidence>
<name>A0A1H4DK32_9BURK</name>
<dbReference type="EMBL" id="FNQJ01000025">
    <property type="protein sequence ID" value="SEA72937.1"/>
    <property type="molecule type" value="Genomic_DNA"/>
</dbReference>
<dbReference type="InterPro" id="IPR013324">
    <property type="entry name" value="RNA_pol_sigma_r3/r4-like"/>
</dbReference>
<comment type="similarity">
    <text evidence="1">Belongs to the sigma-70 factor family. ECF subfamily.</text>
</comment>
<feature type="domain" description="RNA polymerase sigma factor 70 region 4 type 2" evidence="6">
    <location>
        <begin position="62"/>
        <end position="113"/>
    </location>
</feature>
<evidence type="ECO:0000313" key="8">
    <source>
        <dbReference type="Proteomes" id="UP000199002"/>
    </source>
</evidence>
<dbReference type="GO" id="GO:0006352">
    <property type="term" value="P:DNA-templated transcription initiation"/>
    <property type="evidence" value="ECO:0007669"/>
    <property type="project" value="InterPro"/>
</dbReference>
<reference evidence="8" key="1">
    <citation type="submission" date="2016-10" db="EMBL/GenBank/DDBJ databases">
        <authorList>
            <person name="Varghese N."/>
            <person name="Submissions S."/>
        </authorList>
    </citation>
    <scope>NUCLEOTIDE SEQUENCE [LARGE SCALE GENOMIC DNA]</scope>
    <source>
        <strain evidence="8">DSM 25157</strain>
    </source>
</reference>
<evidence type="ECO:0000313" key="7">
    <source>
        <dbReference type="EMBL" id="SEA72937.1"/>
    </source>
</evidence>
<keyword evidence="3" id="KW-0731">Sigma factor</keyword>
<dbReference type="GO" id="GO:0016987">
    <property type="term" value="F:sigma factor activity"/>
    <property type="evidence" value="ECO:0007669"/>
    <property type="project" value="UniProtKB-KW"/>
</dbReference>
<dbReference type="InterPro" id="IPR039425">
    <property type="entry name" value="RNA_pol_sigma-70-like"/>
</dbReference>
<dbReference type="Pfam" id="PF08281">
    <property type="entry name" value="Sigma70_r4_2"/>
    <property type="match status" value="1"/>
</dbReference>
<dbReference type="InterPro" id="IPR036388">
    <property type="entry name" value="WH-like_DNA-bd_sf"/>
</dbReference>
<dbReference type="InterPro" id="IPR014284">
    <property type="entry name" value="RNA_pol_sigma-70_dom"/>
</dbReference>
<dbReference type="AlphaFoldDB" id="A0A1H4DK32"/>
<evidence type="ECO:0000256" key="3">
    <source>
        <dbReference type="ARBA" id="ARBA00023082"/>
    </source>
</evidence>
<dbReference type="PANTHER" id="PTHR43133:SF8">
    <property type="entry name" value="RNA POLYMERASE SIGMA FACTOR HI_1459-RELATED"/>
    <property type="match status" value="1"/>
</dbReference>
<sequence length="138" mass="15510">MKALRQGKGFCDIDNARAWLYEVARNTVTDHMRRRREWVELPDDLPAVPDDPVPAVDSLASCLPRVLGELSEEDRDAITECDLNGMSQEAYAKKLGLSLPGAKSRIQRARKRLRLQLTQSCQVKLDASGQVCCFVPRI</sequence>
<organism evidence="7 8">
    <name type="scientific">Acidovorax soli</name>
    <dbReference type="NCBI Taxonomy" id="592050"/>
    <lineage>
        <taxon>Bacteria</taxon>
        <taxon>Pseudomonadati</taxon>
        <taxon>Pseudomonadota</taxon>
        <taxon>Betaproteobacteria</taxon>
        <taxon>Burkholderiales</taxon>
        <taxon>Comamonadaceae</taxon>
        <taxon>Acidovorax</taxon>
    </lineage>
</organism>
<proteinExistence type="inferred from homology"/>
<dbReference type="InterPro" id="IPR013325">
    <property type="entry name" value="RNA_pol_sigma_r2"/>
</dbReference>
<dbReference type="Proteomes" id="UP000199002">
    <property type="component" value="Unassembled WGS sequence"/>
</dbReference>
<dbReference type="InterPro" id="IPR013249">
    <property type="entry name" value="RNA_pol_sigma70_r4_t2"/>
</dbReference>
<dbReference type="STRING" id="592050.SAMN05421875_12548"/>
<keyword evidence="4" id="KW-0238">DNA-binding</keyword>
<accession>A0A1H4DK32</accession>
<dbReference type="PANTHER" id="PTHR43133">
    <property type="entry name" value="RNA POLYMERASE ECF-TYPE SIGMA FACTO"/>
    <property type="match status" value="1"/>
</dbReference>
<gene>
    <name evidence="7" type="ORF">SAMN05421875_12548</name>
</gene>
<dbReference type="GO" id="GO:0003677">
    <property type="term" value="F:DNA binding"/>
    <property type="evidence" value="ECO:0007669"/>
    <property type="project" value="UniProtKB-KW"/>
</dbReference>
<keyword evidence="5" id="KW-0804">Transcription</keyword>
<protein>
    <submittedName>
        <fullName evidence="7">RNA polymerase sigma-70 factor, ECF subfamily</fullName>
    </submittedName>
</protein>
<dbReference type="Gene3D" id="1.10.10.10">
    <property type="entry name" value="Winged helix-like DNA-binding domain superfamily/Winged helix DNA-binding domain"/>
    <property type="match status" value="1"/>
</dbReference>